<dbReference type="EMBL" id="QXGE01000074">
    <property type="protein sequence ID" value="KAE9326114.1"/>
    <property type="molecule type" value="Genomic_DNA"/>
</dbReference>
<dbReference type="EMBL" id="QXGC01000717">
    <property type="protein sequence ID" value="KAE9223443.1"/>
    <property type="molecule type" value="Genomic_DNA"/>
</dbReference>
<evidence type="ECO:0000313" key="7">
    <source>
        <dbReference type="EMBL" id="KAE9200105.1"/>
    </source>
</evidence>
<dbReference type="Proteomes" id="UP000433483">
    <property type="component" value="Unassembled WGS sequence"/>
</dbReference>
<reference evidence="12 13" key="1">
    <citation type="submission" date="2018-08" db="EMBL/GenBank/DDBJ databases">
        <title>Genomic investigation of the strawberry pathogen Phytophthora fragariae indicates pathogenicity is determined by transcriptional variation in three key races.</title>
        <authorList>
            <person name="Adams T.M."/>
            <person name="Armitage A.D."/>
            <person name="Sobczyk M.K."/>
            <person name="Bates H.J."/>
            <person name="Dunwell J.M."/>
            <person name="Nellist C.F."/>
            <person name="Harrison R.J."/>
        </authorList>
    </citation>
    <scope>NUCLEOTIDE SEQUENCE [LARGE SCALE GENOMIC DNA]</scope>
    <source>
        <strain evidence="10 14">A4</strain>
        <strain evidence="9 15">BC-1</strain>
        <strain evidence="8 19">BC-23</strain>
        <strain evidence="7 13">NOV-27</strain>
        <strain evidence="6 16">NOV-5</strain>
        <strain evidence="5 17">NOV-71</strain>
        <strain evidence="11 20">NOV-77</strain>
        <strain evidence="2 12">NOV-9</strain>
        <strain evidence="4 21">ONT-3</strain>
        <strain evidence="3 18">SCRP245</strain>
    </source>
</reference>
<evidence type="ECO:0000313" key="3">
    <source>
        <dbReference type="EMBL" id="KAE9026820.1"/>
    </source>
</evidence>
<dbReference type="Proteomes" id="UP000429523">
    <property type="component" value="Unassembled WGS sequence"/>
</dbReference>
<protein>
    <recommendedName>
        <fullName evidence="22">RxLR effector protein</fullName>
    </recommendedName>
</protein>
<dbReference type="Proteomes" id="UP000437068">
    <property type="component" value="Unassembled WGS sequence"/>
</dbReference>
<dbReference type="EMBL" id="QXGB01000962">
    <property type="protein sequence ID" value="KAE9200105.1"/>
    <property type="molecule type" value="Genomic_DNA"/>
</dbReference>
<dbReference type="Proteomes" id="UP000486351">
    <property type="component" value="Unassembled WGS sequence"/>
</dbReference>
<evidence type="ECO:0008006" key="22">
    <source>
        <dbReference type="Google" id="ProtNLM"/>
    </source>
</evidence>
<dbReference type="Proteomes" id="UP000476176">
    <property type="component" value="Unassembled WGS sequence"/>
</dbReference>
<evidence type="ECO:0000313" key="9">
    <source>
        <dbReference type="EMBL" id="KAE9224772.1"/>
    </source>
</evidence>
<organism evidence="7 13">
    <name type="scientific">Phytophthora fragariae</name>
    <dbReference type="NCBI Taxonomy" id="53985"/>
    <lineage>
        <taxon>Eukaryota</taxon>
        <taxon>Sar</taxon>
        <taxon>Stramenopiles</taxon>
        <taxon>Oomycota</taxon>
        <taxon>Peronosporomycetes</taxon>
        <taxon>Peronosporales</taxon>
        <taxon>Peronosporaceae</taxon>
        <taxon>Phytophthora</taxon>
    </lineage>
</organism>
<evidence type="ECO:0000313" key="13">
    <source>
        <dbReference type="Proteomes" id="UP000433483"/>
    </source>
</evidence>
<evidence type="ECO:0000313" key="21">
    <source>
        <dbReference type="Proteomes" id="UP000488956"/>
    </source>
</evidence>
<dbReference type="Proteomes" id="UP000440367">
    <property type="component" value="Unassembled WGS sequence"/>
</dbReference>
<evidence type="ECO:0000313" key="19">
    <source>
        <dbReference type="Proteomes" id="UP000476176"/>
    </source>
</evidence>
<sequence>MFKPGLILLFALSLLVSIDAIAAPAARSAVKLPALSGKSGKRSLRGFMTSDETATEERGTAEVTQKLKAMLSTSKLGQKLAALKQARIEKREAFVKKLLEDKADYKTLFKNKVTVEEVYNGLHISAADTLFGNPLLMSANLIKAKGYSRFVWRIEQRRRGF</sequence>
<evidence type="ECO:0000313" key="2">
    <source>
        <dbReference type="EMBL" id="KAE8935623.1"/>
    </source>
</evidence>
<dbReference type="EMBL" id="QXFY01000281">
    <property type="protein sequence ID" value="KAE9349430.1"/>
    <property type="molecule type" value="Genomic_DNA"/>
</dbReference>
<dbReference type="Proteomes" id="UP000441208">
    <property type="component" value="Unassembled WGS sequence"/>
</dbReference>
<gene>
    <name evidence="10" type="ORF">PF001_g2584</name>
    <name evidence="9" type="ORF">PF002_g14610</name>
    <name evidence="8" type="ORF">PF004_g12520</name>
    <name evidence="7" type="ORF">PF005_g15481</name>
    <name evidence="6" type="ORF">PF006_g13763</name>
    <name evidence="5" type="ORF">PF007_g13423</name>
    <name evidence="11" type="ORF">PF008_g6906</name>
    <name evidence="2" type="ORF">PF009_g14450</name>
    <name evidence="4" type="ORF">PF010_g12894</name>
    <name evidence="3" type="ORF">PF011_g2371</name>
</gene>
<evidence type="ECO:0000313" key="18">
    <source>
        <dbReference type="Proteomes" id="UP000460718"/>
    </source>
</evidence>
<dbReference type="EMBL" id="QXFX01000735">
    <property type="protein sequence ID" value="KAE9105729.1"/>
    <property type="molecule type" value="Genomic_DNA"/>
</dbReference>
<evidence type="ECO:0000256" key="1">
    <source>
        <dbReference type="SAM" id="SignalP"/>
    </source>
</evidence>
<dbReference type="Proteomes" id="UP000488956">
    <property type="component" value="Unassembled WGS sequence"/>
</dbReference>
<evidence type="ECO:0000313" key="14">
    <source>
        <dbReference type="Proteomes" id="UP000437068"/>
    </source>
</evidence>
<dbReference type="EMBL" id="QXFZ01000738">
    <property type="protein sequence ID" value="KAE9106382.1"/>
    <property type="molecule type" value="Genomic_DNA"/>
</dbReference>
<evidence type="ECO:0000313" key="11">
    <source>
        <dbReference type="EMBL" id="KAE9349430.1"/>
    </source>
</evidence>
<evidence type="ECO:0000313" key="20">
    <source>
        <dbReference type="Proteomes" id="UP000486351"/>
    </source>
</evidence>
<dbReference type="EMBL" id="QXGF01000787">
    <property type="protein sequence ID" value="KAE8935623.1"/>
    <property type="molecule type" value="Genomic_DNA"/>
</dbReference>
<dbReference type="AlphaFoldDB" id="A0A6A3XC83"/>
<dbReference type="EMBL" id="QXGA01000832">
    <property type="protein sequence ID" value="KAE9139367.1"/>
    <property type="molecule type" value="Genomic_DNA"/>
</dbReference>
<feature type="chain" id="PRO_5036166592" description="RxLR effector protein" evidence="1">
    <location>
        <begin position="21"/>
        <end position="161"/>
    </location>
</feature>
<feature type="signal peptide" evidence="1">
    <location>
        <begin position="1"/>
        <end position="20"/>
    </location>
</feature>
<evidence type="ECO:0000313" key="8">
    <source>
        <dbReference type="EMBL" id="KAE9223443.1"/>
    </source>
</evidence>
<accession>A0A6A3XC83</accession>
<evidence type="ECO:0000313" key="15">
    <source>
        <dbReference type="Proteomes" id="UP000440367"/>
    </source>
</evidence>
<dbReference type="EMBL" id="QXFW01000070">
    <property type="protein sequence ID" value="KAE9026820.1"/>
    <property type="molecule type" value="Genomic_DNA"/>
</dbReference>
<evidence type="ECO:0000313" key="5">
    <source>
        <dbReference type="EMBL" id="KAE9106382.1"/>
    </source>
</evidence>
<evidence type="ECO:0000313" key="16">
    <source>
        <dbReference type="Proteomes" id="UP000440732"/>
    </source>
</evidence>
<dbReference type="EMBL" id="QXGD01000784">
    <property type="protein sequence ID" value="KAE9224772.1"/>
    <property type="molecule type" value="Genomic_DNA"/>
</dbReference>
<dbReference type="OrthoDB" id="128573at2759"/>
<dbReference type="Proteomes" id="UP000460718">
    <property type="component" value="Unassembled WGS sequence"/>
</dbReference>
<evidence type="ECO:0000313" key="4">
    <source>
        <dbReference type="EMBL" id="KAE9105729.1"/>
    </source>
</evidence>
<name>A0A6A3XC83_9STRA</name>
<evidence type="ECO:0000313" key="12">
    <source>
        <dbReference type="Proteomes" id="UP000429523"/>
    </source>
</evidence>
<evidence type="ECO:0000313" key="10">
    <source>
        <dbReference type="EMBL" id="KAE9326114.1"/>
    </source>
</evidence>
<comment type="caution">
    <text evidence="7">The sequence shown here is derived from an EMBL/GenBank/DDBJ whole genome shotgun (WGS) entry which is preliminary data.</text>
</comment>
<proteinExistence type="predicted"/>
<keyword evidence="13" id="KW-1185">Reference proteome</keyword>
<evidence type="ECO:0000313" key="6">
    <source>
        <dbReference type="EMBL" id="KAE9139367.1"/>
    </source>
</evidence>
<keyword evidence="1" id="KW-0732">Signal</keyword>
<dbReference type="Proteomes" id="UP000440732">
    <property type="component" value="Unassembled WGS sequence"/>
</dbReference>
<evidence type="ECO:0000313" key="17">
    <source>
        <dbReference type="Proteomes" id="UP000441208"/>
    </source>
</evidence>